<keyword evidence="5 7" id="KW-0472">Membrane</keyword>
<comment type="subcellular location">
    <subcellularLocation>
        <location evidence="1">Membrane</location>
        <topology evidence="1">Single-pass membrane protein</topology>
    </subcellularLocation>
</comment>
<evidence type="ECO:0000256" key="5">
    <source>
        <dbReference type="ARBA" id="ARBA00023136"/>
    </source>
</evidence>
<dbReference type="Pfam" id="PF05739">
    <property type="entry name" value="SNARE"/>
    <property type="match status" value="1"/>
</dbReference>
<proteinExistence type="predicted"/>
<feature type="region of interest" description="Disordered" evidence="6">
    <location>
        <begin position="137"/>
        <end position="185"/>
    </location>
</feature>
<gene>
    <name evidence="9" type="ORF">C8Q71DRAFT_792439</name>
</gene>
<evidence type="ECO:0000256" key="3">
    <source>
        <dbReference type="ARBA" id="ARBA00022692"/>
    </source>
</evidence>
<dbReference type="SMART" id="SM00397">
    <property type="entry name" value="t_SNARE"/>
    <property type="match status" value="1"/>
</dbReference>
<evidence type="ECO:0000256" key="6">
    <source>
        <dbReference type="SAM" id="MobiDB-lite"/>
    </source>
</evidence>
<protein>
    <recommendedName>
        <fullName evidence="8">t-SNARE coiled-coil homology domain-containing protein</fullName>
    </recommendedName>
</protein>
<dbReference type="InterPro" id="IPR000727">
    <property type="entry name" value="T_SNARE_dom"/>
</dbReference>
<evidence type="ECO:0000256" key="2">
    <source>
        <dbReference type="ARBA" id="ARBA00022448"/>
    </source>
</evidence>
<dbReference type="Gene3D" id="1.20.5.110">
    <property type="match status" value="1"/>
</dbReference>
<accession>A0ABQ8JXI6</accession>
<feature type="compositionally biased region" description="Low complexity" evidence="6">
    <location>
        <begin position="137"/>
        <end position="155"/>
    </location>
</feature>
<dbReference type="PROSITE" id="PS50192">
    <property type="entry name" value="T_SNARE"/>
    <property type="match status" value="1"/>
</dbReference>
<dbReference type="GeneID" id="72006148"/>
<keyword evidence="10" id="KW-1185">Reference proteome</keyword>
<keyword evidence="2" id="KW-0813">Transport</keyword>
<dbReference type="RefSeq" id="XP_047772422.1">
    <property type="nucleotide sequence ID" value="XM_047925416.1"/>
</dbReference>
<evidence type="ECO:0000256" key="4">
    <source>
        <dbReference type="ARBA" id="ARBA00022989"/>
    </source>
</evidence>
<dbReference type="PANTHER" id="PTHR12791">
    <property type="entry name" value="GOLGI SNARE BET1-RELATED"/>
    <property type="match status" value="1"/>
</dbReference>
<organism evidence="9 10">
    <name type="scientific">Rhodofomes roseus</name>
    <dbReference type="NCBI Taxonomy" id="34475"/>
    <lineage>
        <taxon>Eukaryota</taxon>
        <taxon>Fungi</taxon>
        <taxon>Dikarya</taxon>
        <taxon>Basidiomycota</taxon>
        <taxon>Agaricomycotina</taxon>
        <taxon>Agaricomycetes</taxon>
        <taxon>Polyporales</taxon>
        <taxon>Rhodofomes</taxon>
    </lineage>
</organism>
<sequence>MSAGQRPWFLFRKSVLHGLRPGVTVSQLTPLAIPSHPFSRRPLSMATLARLTSLSTQTLSLLLERQRLQSLANPSANALHIPQIARNMQQLRAGVLALEEKEGRSEAVSLLRSQYERMRSMLGPEGGAAGVEILEEPASSASTSASTSSLDSKPSSPSPSPQRGATKDHADVETEPFTPYTDDPEAAYSNEEMLQMQHQMMSDQDVHLDRLSHSINRQRDLSLQINDELDVHTGLLEELDHELDHTGSRLSGARRNLERVAKGARDNSSTVMIALLILILLILIIIFKT</sequence>
<name>A0ABQ8JXI6_9APHY</name>
<reference evidence="9 10" key="1">
    <citation type="journal article" date="2021" name="Environ. Microbiol.">
        <title>Gene family expansions and transcriptome signatures uncover fungal adaptations to wood decay.</title>
        <authorList>
            <person name="Hage H."/>
            <person name="Miyauchi S."/>
            <person name="Viragh M."/>
            <person name="Drula E."/>
            <person name="Min B."/>
            <person name="Chaduli D."/>
            <person name="Navarro D."/>
            <person name="Favel A."/>
            <person name="Norest M."/>
            <person name="Lesage-Meessen L."/>
            <person name="Balint B."/>
            <person name="Merenyi Z."/>
            <person name="de Eugenio L."/>
            <person name="Morin E."/>
            <person name="Martinez A.T."/>
            <person name="Baldrian P."/>
            <person name="Stursova M."/>
            <person name="Martinez M.J."/>
            <person name="Novotny C."/>
            <person name="Magnuson J.K."/>
            <person name="Spatafora J.W."/>
            <person name="Maurice S."/>
            <person name="Pangilinan J."/>
            <person name="Andreopoulos W."/>
            <person name="LaButti K."/>
            <person name="Hundley H."/>
            <person name="Na H."/>
            <person name="Kuo A."/>
            <person name="Barry K."/>
            <person name="Lipzen A."/>
            <person name="Henrissat B."/>
            <person name="Riley R."/>
            <person name="Ahrendt S."/>
            <person name="Nagy L.G."/>
            <person name="Grigoriev I.V."/>
            <person name="Martin F."/>
            <person name="Rosso M.N."/>
        </authorList>
    </citation>
    <scope>NUCLEOTIDE SEQUENCE [LARGE SCALE GENOMIC DNA]</scope>
    <source>
        <strain evidence="9 10">CIRM-BRFM 1785</strain>
    </source>
</reference>
<feature type="transmembrane region" description="Helical" evidence="7">
    <location>
        <begin position="269"/>
        <end position="287"/>
    </location>
</feature>
<comment type="caution">
    <text evidence="9">The sequence shown here is derived from an EMBL/GenBank/DDBJ whole genome shotgun (WGS) entry which is preliminary data.</text>
</comment>
<dbReference type="CDD" id="cd15859">
    <property type="entry name" value="SNARE_SYN8"/>
    <property type="match status" value="1"/>
</dbReference>
<evidence type="ECO:0000313" key="10">
    <source>
        <dbReference type="Proteomes" id="UP000814176"/>
    </source>
</evidence>
<keyword evidence="3 7" id="KW-0812">Transmembrane</keyword>
<evidence type="ECO:0000313" key="9">
    <source>
        <dbReference type="EMBL" id="KAH9828781.1"/>
    </source>
</evidence>
<feature type="domain" description="T-SNARE coiled-coil homology" evidence="8">
    <location>
        <begin position="198"/>
        <end position="260"/>
    </location>
</feature>
<dbReference type="EMBL" id="JADCUA010000047">
    <property type="protein sequence ID" value="KAH9828781.1"/>
    <property type="molecule type" value="Genomic_DNA"/>
</dbReference>
<evidence type="ECO:0000259" key="8">
    <source>
        <dbReference type="PROSITE" id="PS50192"/>
    </source>
</evidence>
<evidence type="ECO:0000256" key="1">
    <source>
        <dbReference type="ARBA" id="ARBA00004167"/>
    </source>
</evidence>
<keyword evidence="4 7" id="KW-1133">Transmembrane helix</keyword>
<evidence type="ECO:0000256" key="7">
    <source>
        <dbReference type="SAM" id="Phobius"/>
    </source>
</evidence>
<dbReference type="SUPFAM" id="SSF58038">
    <property type="entry name" value="SNARE fusion complex"/>
    <property type="match status" value="1"/>
</dbReference>
<dbReference type="Proteomes" id="UP000814176">
    <property type="component" value="Unassembled WGS sequence"/>
</dbReference>